<sequence length="177" mass="19697">MVASVLINTRIVNREGFLGVFTRLWSGTDGVSIKEIVTVVKGGKVKQRKRKDGALEEWRVLSENNIRNCKVRNWRTLQLHLVTGVKLFEPCEVDTKATITSCTASSSAKPGTIDDTRVARRSLKFSEEDWNAINMIMVIEMDGDTNIQIDNGQLELLTITMGEEVVETGLNGSSQEP</sequence>
<dbReference type="Proteomes" id="UP001054821">
    <property type="component" value="Chromosome 5"/>
</dbReference>
<reference evidence="1 2" key="1">
    <citation type="journal article" date="2022" name="G3 (Bethesda)">
        <title>Whole-genome sequence and methylome profiling of the almond [Prunus dulcis (Mill.) D.A. Webb] cultivar 'Nonpareil'.</title>
        <authorList>
            <person name="D'Amico-Willman K.M."/>
            <person name="Ouma W.Z."/>
            <person name="Meulia T."/>
            <person name="Sideli G.M."/>
            <person name="Gradziel T.M."/>
            <person name="Fresnedo-Ramirez J."/>
        </authorList>
    </citation>
    <scope>NUCLEOTIDE SEQUENCE [LARGE SCALE GENOMIC DNA]</scope>
    <source>
        <strain evidence="1">Clone GOH B32 T37-40</strain>
    </source>
</reference>
<organism evidence="1 2">
    <name type="scientific">Prunus dulcis</name>
    <name type="common">Almond</name>
    <name type="synonym">Amygdalus dulcis</name>
    <dbReference type="NCBI Taxonomy" id="3755"/>
    <lineage>
        <taxon>Eukaryota</taxon>
        <taxon>Viridiplantae</taxon>
        <taxon>Streptophyta</taxon>
        <taxon>Embryophyta</taxon>
        <taxon>Tracheophyta</taxon>
        <taxon>Spermatophyta</taxon>
        <taxon>Magnoliopsida</taxon>
        <taxon>eudicotyledons</taxon>
        <taxon>Gunneridae</taxon>
        <taxon>Pentapetalae</taxon>
        <taxon>rosids</taxon>
        <taxon>fabids</taxon>
        <taxon>Rosales</taxon>
        <taxon>Rosaceae</taxon>
        <taxon>Amygdaloideae</taxon>
        <taxon>Amygdaleae</taxon>
        <taxon>Prunus</taxon>
    </lineage>
</organism>
<accession>A0AAD4VNN1</accession>
<keyword evidence="2" id="KW-1185">Reference proteome</keyword>
<comment type="caution">
    <text evidence="1">The sequence shown here is derived from an EMBL/GenBank/DDBJ whole genome shotgun (WGS) entry which is preliminary data.</text>
</comment>
<protein>
    <submittedName>
        <fullName evidence="1">Uncharacterized protein</fullName>
    </submittedName>
</protein>
<dbReference type="EMBL" id="JAJFAZ020000005">
    <property type="protein sequence ID" value="KAI5327941.1"/>
    <property type="molecule type" value="Genomic_DNA"/>
</dbReference>
<gene>
    <name evidence="1" type="ORF">L3X38_027337</name>
</gene>
<name>A0AAD4VNN1_PRUDU</name>
<evidence type="ECO:0000313" key="2">
    <source>
        <dbReference type="Proteomes" id="UP001054821"/>
    </source>
</evidence>
<dbReference type="AlphaFoldDB" id="A0AAD4VNN1"/>
<proteinExistence type="predicted"/>
<evidence type="ECO:0000313" key="1">
    <source>
        <dbReference type="EMBL" id="KAI5327941.1"/>
    </source>
</evidence>